<dbReference type="PANTHER" id="PTHR24159">
    <property type="match status" value="1"/>
</dbReference>
<keyword evidence="1" id="KW-0812">Transmembrane</keyword>
<feature type="transmembrane region" description="Helical" evidence="1">
    <location>
        <begin position="401"/>
        <end position="431"/>
    </location>
</feature>
<evidence type="ECO:0008006" key="4">
    <source>
        <dbReference type="Google" id="ProtNLM"/>
    </source>
</evidence>
<name>A0A1J4JLN2_9EUKA</name>
<dbReference type="GeneID" id="94829354"/>
<keyword evidence="1" id="KW-1133">Transmembrane helix</keyword>
<dbReference type="EMBL" id="MLAK01001071">
    <property type="protein sequence ID" value="OHS98180.1"/>
    <property type="molecule type" value="Genomic_DNA"/>
</dbReference>
<accession>A0A1J4JLN2</accession>
<dbReference type="RefSeq" id="XP_068351317.1">
    <property type="nucleotide sequence ID" value="XM_068494650.1"/>
</dbReference>
<feature type="transmembrane region" description="Helical" evidence="1">
    <location>
        <begin position="373"/>
        <end position="395"/>
    </location>
</feature>
<evidence type="ECO:0000256" key="1">
    <source>
        <dbReference type="SAM" id="Phobius"/>
    </source>
</evidence>
<evidence type="ECO:0000313" key="2">
    <source>
        <dbReference type="EMBL" id="OHS98180.1"/>
    </source>
</evidence>
<proteinExistence type="predicted"/>
<gene>
    <name evidence="2" type="ORF">TRFO_09041</name>
</gene>
<dbReference type="InterPro" id="IPR036770">
    <property type="entry name" value="Ankyrin_rpt-contain_sf"/>
</dbReference>
<dbReference type="AlphaFoldDB" id="A0A1J4JLN2"/>
<evidence type="ECO:0000313" key="3">
    <source>
        <dbReference type="Proteomes" id="UP000179807"/>
    </source>
</evidence>
<reference evidence="2" key="1">
    <citation type="submission" date="2016-10" db="EMBL/GenBank/DDBJ databases">
        <authorList>
            <person name="Benchimol M."/>
            <person name="Almeida L.G."/>
            <person name="Vasconcelos A.T."/>
            <person name="Perreira-Neves A."/>
            <person name="Rosa I.A."/>
            <person name="Tasca T."/>
            <person name="Bogo M.R."/>
            <person name="de Souza W."/>
        </authorList>
    </citation>
    <scope>NUCLEOTIDE SEQUENCE [LARGE SCALE GENOMIC DNA]</scope>
    <source>
        <strain evidence="2">K</strain>
    </source>
</reference>
<sequence>MMKLSPGKIHELETSINMLKEMQLIFESAMEIHSLNEITNNISLAELFNMFQNIDIKNNYPIYEAFLQILSHKFFINHVTKNVSLYYTILEELIIKHSLLKVFHYSTITAIFYPNPILLLHINTYSYQNCKEFILNEKQLKELKINVEEFENNTKIPNNEPYSNIGITQIIREDNLNAFIQYLSNENFDLNSQIVNPYLNHEITLLEYSMIYGSINIFKYLWLNKALCSQESLKYSIIGGNYDIIHILEDETKYLFEEECLRISIKYHQRAVTEYLLTTSRNNFSLSRKNKLLFYLDAFDFLELNNIMEEYLIDENMGMHEIVNEMIPLRISIVKTYLLFDFFLHSFDIDINYKELIHSIMNNNFKFYFTRNLLANLISHLFIMHVLNITLKFLIYYYRRVILILISGIVFLFLDHSTCLLINGIILCYMIHHFIMLV</sequence>
<dbReference type="VEuPathDB" id="TrichDB:TRFO_09041"/>
<organism evidence="2 3">
    <name type="scientific">Tritrichomonas foetus</name>
    <dbReference type="NCBI Taxonomy" id="1144522"/>
    <lineage>
        <taxon>Eukaryota</taxon>
        <taxon>Metamonada</taxon>
        <taxon>Parabasalia</taxon>
        <taxon>Tritrichomonadida</taxon>
        <taxon>Tritrichomonadidae</taxon>
        <taxon>Tritrichomonas</taxon>
    </lineage>
</organism>
<protein>
    <recommendedName>
        <fullName evidence="4">DUF3447 domain-containing protein</fullName>
    </recommendedName>
</protein>
<keyword evidence="3" id="KW-1185">Reference proteome</keyword>
<keyword evidence="1" id="KW-0472">Membrane</keyword>
<comment type="caution">
    <text evidence="2">The sequence shown here is derived from an EMBL/GenBank/DDBJ whole genome shotgun (WGS) entry which is preliminary data.</text>
</comment>
<dbReference type="SUPFAM" id="SSF48403">
    <property type="entry name" value="Ankyrin repeat"/>
    <property type="match status" value="1"/>
</dbReference>
<dbReference type="Proteomes" id="UP000179807">
    <property type="component" value="Unassembled WGS sequence"/>
</dbReference>
<dbReference type="PANTHER" id="PTHR24159:SF5">
    <property type="entry name" value="ANK_REP_REGION DOMAIN-CONTAINING PROTEIN"/>
    <property type="match status" value="1"/>
</dbReference>